<reference evidence="2" key="1">
    <citation type="submission" date="2017-01" db="EMBL/GenBank/DDBJ databases">
        <authorList>
            <person name="Mah S.A."/>
            <person name="Swanson W.J."/>
            <person name="Moy G.W."/>
            <person name="Vacquier V.D."/>
        </authorList>
    </citation>
    <scope>NUCLEOTIDE SEQUENCE [LARGE SCALE GENOMIC DNA]</scope>
    <source>
        <strain evidence="2">COL-18-3</strain>
    </source>
</reference>
<protein>
    <submittedName>
        <fullName evidence="2">Uncharacterized protein</fullName>
    </submittedName>
</protein>
<evidence type="ECO:0000313" key="4">
    <source>
        <dbReference type="Proteomes" id="UP000188320"/>
    </source>
</evidence>
<name>A0A1R1PI78_ZANCU</name>
<feature type="chain" id="PRO_5015068928" evidence="1">
    <location>
        <begin position="23"/>
        <end position="270"/>
    </location>
</feature>
<keyword evidence="4" id="KW-1185">Reference proteome</keyword>
<dbReference type="AlphaFoldDB" id="A0A1R1PI78"/>
<gene>
    <name evidence="3" type="ORF">AX774_g1927</name>
    <name evidence="2" type="ORF">AX774_g5854</name>
</gene>
<keyword evidence="1" id="KW-0732">Signal</keyword>
<feature type="signal peptide" evidence="1">
    <location>
        <begin position="1"/>
        <end position="22"/>
    </location>
</feature>
<reference evidence="4" key="2">
    <citation type="submission" date="2017-01" db="EMBL/GenBank/DDBJ databases">
        <authorList>
            <person name="Wang Y."/>
            <person name="White M."/>
            <person name="Kvist S."/>
            <person name="Moncalvo J.-M."/>
        </authorList>
    </citation>
    <scope>NUCLEOTIDE SEQUENCE [LARGE SCALE GENOMIC DNA]</scope>
    <source>
        <strain evidence="4">COL-18-3</strain>
    </source>
</reference>
<dbReference type="Proteomes" id="UP000188320">
    <property type="component" value="Unassembled WGS sequence"/>
</dbReference>
<dbReference type="EMBL" id="LSSK01001106">
    <property type="protein sequence ID" value="OMH80705.1"/>
    <property type="molecule type" value="Genomic_DNA"/>
</dbReference>
<dbReference type="EMBL" id="LSSK01000181">
    <property type="protein sequence ID" value="OMH84543.1"/>
    <property type="molecule type" value="Genomic_DNA"/>
</dbReference>
<evidence type="ECO:0000313" key="3">
    <source>
        <dbReference type="EMBL" id="OMH84543.1"/>
    </source>
</evidence>
<organism evidence="2 4">
    <name type="scientific">Zancudomyces culisetae</name>
    <name type="common">Gut fungus</name>
    <name type="synonym">Smittium culisetae</name>
    <dbReference type="NCBI Taxonomy" id="1213189"/>
    <lineage>
        <taxon>Eukaryota</taxon>
        <taxon>Fungi</taxon>
        <taxon>Fungi incertae sedis</taxon>
        <taxon>Zoopagomycota</taxon>
        <taxon>Kickxellomycotina</taxon>
        <taxon>Harpellomycetes</taxon>
        <taxon>Harpellales</taxon>
        <taxon>Legeriomycetaceae</taxon>
        <taxon>Zancudomyces</taxon>
    </lineage>
</organism>
<evidence type="ECO:0000313" key="2">
    <source>
        <dbReference type="EMBL" id="OMH80705.1"/>
    </source>
</evidence>
<comment type="caution">
    <text evidence="2">The sequence shown here is derived from an EMBL/GenBank/DDBJ whole genome shotgun (WGS) entry which is preliminary data.</text>
</comment>
<accession>A0A1R1PI78</accession>
<proteinExistence type="predicted"/>
<evidence type="ECO:0000256" key="1">
    <source>
        <dbReference type="SAM" id="SignalP"/>
    </source>
</evidence>
<sequence length="270" mass="30966">MVTIKKTFLIGLLTLICEKAHAQQDEQLGHQTEHVVDPTLQVSTYVHPDTVGEGALEAESSLPHNFDDDLEDYNYGHIHDVFLREFYANKTEADFGELEAVVHLDKRDETQTPITNKDRFYAINGLYRTLAKINKIKSDIYVLEHAGNNPDKQINEKLHQLRLEIVPLMENLAKDKKIVFAPKEQNDKYKALDSRIVKLTSLGQFIADMENIKRFIEVEKASICGCELTSRDREVLKIIDHNIGLTSSMIGFTESYIREVIEEPRDHTED</sequence>